<keyword evidence="3 12" id="KW-0479">Metal-binding</keyword>
<keyword evidence="4 12" id="KW-0863">Zinc-finger</keyword>
<dbReference type="GO" id="GO:0010557">
    <property type="term" value="P:positive regulation of macromolecule biosynthetic process"/>
    <property type="evidence" value="ECO:0007669"/>
    <property type="project" value="UniProtKB-ARBA"/>
</dbReference>
<dbReference type="InterPro" id="IPR013083">
    <property type="entry name" value="Znf_RING/FYVE/PHD"/>
</dbReference>
<evidence type="ECO:0000256" key="11">
    <source>
        <dbReference type="PROSITE-ProRule" id="PRU00176"/>
    </source>
</evidence>
<evidence type="ECO:0000256" key="3">
    <source>
        <dbReference type="ARBA" id="ARBA00022723"/>
    </source>
</evidence>
<dbReference type="GO" id="GO:0005634">
    <property type="term" value="C:nucleus"/>
    <property type="evidence" value="ECO:0007669"/>
    <property type="project" value="UniProtKB-SubCell"/>
</dbReference>
<keyword evidence="10" id="KW-0539">Nucleus</keyword>
<feature type="zinc finger region" description="C3H1-type" evidence="12">
    <location>
        <begin position="211"/>
        <end position="238"/>
    </location>
</feature>
<evidence type="ECO:0000256" key="9">
    <source>
        <dbReference type="ARBA" id="ARBA00023163"/>
    </source>
</evidence>
<dbReference type="PANTHER" id="PTHR12603">
    <property type="entry name" value="CCR4-NOT TRANSCRIPTION COMPLEX RELATED"/>
    <property type="match status" value="1"/>
</dbReference>
<evidence type="ECO:0000256" key="2">
    <source>
        <dbReference type="ARBA" id="ARBA00022491"/>
    </source>
</evidence>
<keyword evidence="5 12" id="KW-0862">Zinc</keyword>
<evidence type="ECO:0000256" key="8">
    <source>
        <dbReference type="ARBA" id="ARBA00023054"/>
    </source>
</evidence>
<sequence length="534" mass="59185">MLPPQSDSFISDEEEDYCPLCVEELDISDKNFKPCPCGYQICQFCYNNIRQNPELNGKCPACRRTYDDESVEYRQISTEEYKLFQSKKERKDRERKEREKAKKENEQLSRKHLSGMRVIQKNLVYVVGLNPPVNSDELHNVLRLERYFGQYGKILKIVVNKRTPNPTSHHITGTGLGFGVYVTFARKEDAARCINAVDGSLLDGRTLKAAYGTTKYCLLYLRGQACPNPNCMFLHEPGEEADLYTRQDLSTRAGIKMGSAMINGREIEIMEGGFILESTPLNVNAAFNTPISHVNAHTPLSEITLPLTAAWASKSAATPLAGSPAISNTPLANESAFPTLAEMQQQQAPAEKRKKEKSPGVGTDADGGVSPYFATDDDAQFASQFVRAGANLVENYNKLNYAVRDVDDRLADFPPLFAFNVDVTAHCKCDSSIINKLVETLLFRPYKALNGGFVAPVAPQAPPPPHVQQMMQQHMFNKMRDTATPPPPGLFAGQSQAYMQQMQQFQKPPPAGVDVGANSSELLSQLMNGKKIGA</sequence>
<dbReference type="PROSITE" id="PS50103">
    <property type="entry name" value="ZF_C3H1"/>
    <property type="match status" value="1"/>
</dbReference>
<dbReference type="InterPro" id="IPR003954">
    <property type="entry name" value="RRM_euk-type"/>
</dbReference>
<dbReference type="Pfam" id="PF00076">
    <property type="entry name" value="RRM_1"/>
    <property type="match status" value="1"/>
</dbReference>
<evidence type="ECO:0000256" key="5">
    <source>
        <dbReference type="ARBA" id="ARBA00022833"/>
    </source>
</evidence>
<keyword evidence="2" id="KW-0678">Repressor</keyword>
<dbReference type="CDD" id="cd12438">
    <property type="entry name" value="RRM_CNOT4"/>
    <property type="match status" value="1"/>
</dbReference>
<name>A0A1E3QX05_9ASCO</name>
<accession>A0A1E3QX05</accession>
<dbReference type="STRING" id="984486.A0A1E3QX05"/>
<keyword evidence="9" id="KW-0804">Transcription</keyword>
<proteinExistence type="predicted"/>
<feature type="region of interest" description="Disordered" evidence="13">
    <location>
        <begin position="86"/>
        <end position="107"/>
    </location>
</feature>
<dbReference type="InterPro" id="IPR034261">
    <property type="entry name" value="CNOT4_RRM"/>
</dbReference>
<keyword evidence="6 11" id="KW-0694">RNA-binding</keyword>
<dbReference type="GO" id="GO:0061630">
    <property type="term" value="F:ubiquitin protein ligase activity"/>
    <property type="evidence" value="ECO:0007669"/>
    <property type="project" value="UniProtKB-ARBA"/>
</dbReference>
<evidence type="ECO:0000313" key="17">
    <source>
        <dbReference type="EMBL" id="ODQ82196.1"/>
    </source>
</evidence>
<evidence type="ECO:0000256" key="13">
    <source>
        <dbReference type="SAM" id="MobiDB-lite"/>
    </source>
</evidence>
<dbReference type="FunFam" id="3.30.40.10:FF:000006">
    <property type="entry name" value="CCR4-NOT transcription complex subunit 4"/>
    <property type="match status" value="1"/>
</dbReference>
<dbReference type="OrthoDB" id="1923159at2759"/>
<dbReference type="InterPro" id="IPR001841">
    <property type="entry name" value="Znf_RING"/>
</dbReference>
<dbReference type="Proteomes" id="UP000094336">
    <property type="component" value="Unassembled WGS sequence"/>
</dbReference>
<dbReference type="InterPro" id="IPR035979">
    <property type="entry name" value="RBD_domain_sf"/>
</dbReference>
<keyword evidence="7" id="KW-0805">Transcription regulation</keyword>
<evidence type="ECO:0000256" key="6">
    <source>
        <dbReference type="ARBA" id="ARBA00022884"/>
    </source>
</evidence>
<dbReference type="GO" id="GO:0016567">
    <property type="term" value="P:protein ubiquitination"/>
    <property type="evidence" value="ECO:0007669"/>
    <property type="project" value="TreeGrafter"/>
</dbReference>
<dbReference type="PROSITE" id="PS50089">
    <property type="entry name" value="ZF_RING_2"/>
    <property type="match status" value="1"/>
</dbReference>
<dbReference type="Pfam" id="PF14570">
    <property type="entry name" value="zf-RING_4"/>
    <property type="match status" value="1"/>
</dbReference>
<evidence type="ECO:0000256" key="10">
    <source>
        <dbReference type="ARBA" id="ARBA00023242"/>
    </source>
</evidence>
<dbReference type="EMBL" id="KV454426">
    <property type="protein sequence ID" value="ODQ82196.1"/>
    <property type="molecule type" value="Genomic_DNA"/>
</dbReference>
<evidence type="ECO:0000259" key="16">
    <source>
        <dbReference type="PROSITE" id="PS50103"/>
    </source>
</evidence>
<evidence type="ECO:0000256" key="7">
    <source>
        <dbReference type="ARBA" id="ARBA00023015"/>
    </source>
</evidence>
<evidence type="ECO:0000256" key="4">
    <source>
        <dbReference type="ARBA" id="ARBA00022771"/>
    </source>
</evidence>
<protein>
    <recommendedName>
        <fullName evidence="19">RING-type domain-containing protein</fullName>
    </recommendedName>
</protein>
<feature type="domain" description="C3H1-type" evidence="16">
    <location>
        <begin position="211"/>
        <end position="238"/>
    </location>
</feature>
<reference evidence="18" key="1">
    <citation type="submission" date="2016-05" db="EMBL/GenBank/DDBJ databases">
        <title>Comparative genomics of biotechnologically important yeasts.</title>
        <authorList>
            <consortium name="DOE Joint Genome Institute"/>
            <person name="Riley R."/>
            <person name="Haridas S."/>
            <person name="Wolfe K.H."/>
            <person name="Lopes M.R."/>
            <person name="Hittinger C.T."/>
            <person name="Goker M."/>
            <person name="Salamov A."/>
            <person name="Wisecaver J."/>
            <person name="Long T.M."/>
            <person name="Aerts A.L."/>
            <person name="Barry K."/>
            <person name="Choi C."/>
            <person name="Clum A."/>
            <person name="Coughlan A.Y."/>
            <person name="Deshpande S."/>
            <person name="Douglass A.P."/>
            <person name="Hanson S.J."/>
            <person name="Klenk H.-P."/>
            <person name="Labutti K."/>
            <person name="Lapidus A."/>
            <person name="Lindquist E."/>
            <person name="Lipzen A."/>
            <person name="Meier-Kolthoff J.P."/>
            <person name="Ohm R.A."/>
            <person name="Otillar R.P."/>
            <person name="Pangilinan J."/>
            <person name="Peng Y."/>
            <person name="Rokas A."/>
            <person name="Rosa C.A."/>
            <person name="Scheuner C."/>
            <person name="Sibirny A.A."/>
            <person name="Slot J.C."/>
            <person name="Stielow J.B."/>
            <person name="Sun H."/>
            <person name="Kurtzman C.P."/>
            <person name="Blackwell M."/>
            <person name="Grigoriev I.V."/>
            <person name="Jeffries T.W."/>
        </authorList>
    </citation>
    <scope>NUCLEOTIDE SEQUENCE [LARGE SCALE GENOMIC DNA]</scope>
    <source>
        <strain evidence="18">NRRL Y-12698</strain>
    </source>
</reference>
<dbReference type="CDD" id="cd16618">
    <property type="entry name" value="mRING-HC-C4C4_CNOT4"/>
    <property type="match status" value="1"/>
</dbReference>
<dbReference type="InterPro" id="IPR012677">
    <property type="entry name" value="Nucleotide-bd_a/b_plait_sf"/>
</dbReference>
<dbReference type="GeneID" id="30148916"/>
<dbReference type="Gene3D" id="3.30.40.10">
    <property type="entry name" value="Zinc/RING finger domain, C3HC4 (zinc finger)"/>
    <property type="match status" value="1"/>
</dbReference>
<dbReference type="GO" id="GO:0003723">
    <property type="term" value="F:RNA binding"/>
    <property type="evidence" value="ECO:0007669"/>
    <property type="project" value="UniProtKB-UniRule"/>
</dbReference>
<comment type="subcellular location">
    <subcellularLocation>
        <location evidence="1">Nucleus</location>
    </subcellularLocation>
</comment>
<organism evidence="17 18">
    <name type="scientific">Babjeviella inositovora NRRL Y-12698</name>
    <dbReference type="NCBI Taxonomy" id="984486"/>
    <lineage>
        <taxon>Eukaryota</taxon>
        <taxon>Fungi</taxon>
        <taxon>Dikarya</taxon>
        <taxon>Ascomycota</taxon>
        <taxon>Saccharomycotina</taxon>
        <taxon>Pichiomycetes</taxon>
        <taxon>Serinales incertae sedis</taxon>
        <taxon>Babjeviella</taxon>
    </lineage>
</organism>
<dbReference type="InterPro" id="IPR039515">
    <property type="entry name" value="NOT4_mRING-HC-C4C4"/>
</dbReference>
<feature type="domain" description="RRM" evidence="15">
    <location>
        <begin position="122"/>
        <end position="214"/>
    </location>
</feature>
<dbReference type="RefSeq" id="XP_018987524.1">
    <property type="nucleotide sequence ID" value="XM_019131063.1"/>
</dbReference>
<gene>
    <name evidence="17" type="ORF">BABINDRAFT_178592</name>
</gene>
<evidence type="ECO:0000256" key="1">
    <source>
        <dbReference type="ARBA" id="ARBA00004123"/>
    </source>
</evidence>
<dbReference type="GO" id="GO:0008270">
    <property type="term" value="F:zinc ion binding"/>
    <property type="evidence" value="ECO:0007669"/>
    <property type="project" value="UniProtKB-KW"/>
</dbReference>
<dbReference type="AlphaFoldDB" id="A0A1E3QX05"/>
<evidence type="ECO:0008006" key="19">
    <source>
        <dbReference type="Google" id="ProtNLM"/>
    </source>
</evidence>
<dbReference type="FunFam" id="3.30.70.330:FF:000257">
    <property type="entry name" value="CCR4-NOT core complex subunit Not4"/>
    <property type="match status" value="1"/>
</dbReference>
<dbReference type="GO" id="GO:0000956">
    <property type="term" value="P:nuclear-transcribed mRNA catabolic process"/>
    <property type="evidence" value="ECO:0007669"/>
    <property type="project" value="UniProtKB-ARBA"/>
</dbReference>
<dbReference type="PROSITE" id="PS50102">
    <property type="entry name" value="RRM"/>
    <property type="match status" value="1"/>
</dbReference>
<dbReference type="SMART" id="SM00361">
    <property type="entry name" value="RRM_1"/>
    <property type="match status" value="1"/>
</dbReference>
<dbReference type="GO" id="GO:0030015">
    <property type="term" value="C:CCR4-NOT core complex"/>
    <property type="evidence" value="ECO:0007669"/>
    <property type="project" value="UniProtKB-ARBA"/>
</dbReference>
<dbReference type="SMART" id="SM00360">
    <property type="entry name" value="RRM"/>
    <property type="match status" value="1"/>
</dbReference>
<dbReference type="InterPro" id="IPR000571">
    <property type="entry name" value="Znf_CCCH"/>
</dbReference>
<evidence type="ECO:0000259" key="15">
    <source>
        <dbReference type="PROSITE" id="PS50102"/>
    </source>
</evidence>
<dbReference type="SUPFAM" id="SSF54928">
    <property type="entry name" value="RNA-binding domain, RBD"/>
    <property type="match status" value="1"/>
</dbReference>
<evidence type="ECO:0000256" key="12">
    <source>
        <dbReference type="PROSITE-ProRule" id="PRU00723"/>
    </source>
</evidence>
<dbReference type="InterPro" id="IPR039780">
    <property type="entry name" value="Mot2"/>
</dbReference>
<keyword evidence="8" id="KW-0175">Coiled coil</keyword>
<dbReference type="PANTHER" id="PTHR12603:SF0">
    <property type="entry name" value="CCR4-NOT TRANSCRIPTION COMPLEX SUBUNIT 4"/>
    <property type="match status" value="1"/>
</dbReference>
<dbReference type="SUPFAM" id="SSF57850">
    <property type="entry name" value="RING/U-box"/>
    <property type="match status" value="1"/>
</dbReference>
<feature type="domain" description="RING-type" evidence="14">
    <location>
        <begin position="18"/>
        <end position="63"/>
    </location>
</feature>
<dbReference type="InterPro" id="IPR000504">
    <property type="entry name" value="RRM_dom"/>
</dbReference>
<evidence type="ECO:0000259" key="14">
    <source>
        <dbReference type="PROSITE" id="PS50089"/>
    </source>
</evidence>
<dbReference type="Gene3D" id="3.30.70.330">
    <property type="match status" value="1"/>
</dbReference>
<evidence type="ECO:0000313" key="18">
    <source>
        <dbReference type="Proteomes" id="UP000094336"/>
    </source>
</evidence>
<keyword evidence="18" id="KW-1185">Reference proteome</keyword>
<feature type="region of interest" description="Disordered" evidence="13">
    <location>
        <begin position="341"/>
        <end position="367"/>
    </location>
</feature>
<dbReference type="GO" id="GO:0051254">
    <property type="term" value="P:positive regulation of RNA metabolic process"/>
    <property type="evidence" value="ECO:0007669"/>
    <property type="project" value="UniProtKB-ARBA"/>
</dbReference>